<dbReference type="AlphaFoldDB" id="A0A915E211"/>
<feature type="region of interest" description="Disordered" evidence="1">
    <location>
        <begin position="1"/>
        <end position="23"/>
    </location>
</feature>
<evidence type="ECO:0000313" key="3">
    <source>
        <dbReference type="WBParaSite" id="jg25036"/>
    </source>
</evidence>
<evidence type="ECO:0000256" key="1">
    <source>
        <dbReference type="SAM" id="MobiDB-lite"/>
    </source>
</evidence>
<reference evidence="3" key="1">
    <citation type="submission" date="2022-11" db="UniProtKB">
        <authorList>
            <consortium name="WormBaseParasite"/>
        </authorList>
    </citation>
    <scope>IDENTIFICATION</scope>
</reference>
<dbReference type="Proteomes" id="UP000887574">
    <property type="component" value="Unplaced"/>
</dbReference>
<name>A0A915E211_9BILA</name>
<accession>A0A915E211</accession>
<dbReference type="WBParaSite" id="jg25036">
    <property type="protein sequence ID" value="jg25036"/>
    <property type="gene ID" value="jg25036"/>
</dbReference>
<proteinExistence type="predicted"/>
<keyword evidence="2" id="KW-1185">Reference proteome</keyword>
<sequence length="79" mass="9038">MSLFYSEQSPSSSGAAVQPVDNQEDNNCYSQRFTNAFTSLTDLGMQYFTEMIAPKTEDSTMEKKRYYAFHSTRTAVAWQ</sequence>
<feature type="compositionally biased region" description="Polar residues" evidence="1">
    <location>
        <begin position="1"/>
        <end position="15"/>
    </location>
</feature>
<evidence type="ECO:0000313" key="2">
    <source>
        <dbReference type="Proteomes" id="UP000887574"/>
    </source>
</evidence>
<protein>
    <submittedName>
        <fullName evidence="3">Uncharacterized protein</fullName>
    </submittedName>
</protein>
<organism evidence="2 3">
    <name type="scientific">Ditylenchus dipsaci</name>
    <dbReference type="NCBI Taxonomy" id="166011"/>
    <lineage>
        <taxon>Eukaryota</taxon>
        <taxon>Metazoa</taxon>
        <taxon>Ecdysozoa</taxon>
        <taxon>Nematoda</taxon>
        <taxon>Chromadorea</taxon>
        <taxon>Rhabditida</taxon>
        <taxon>Tylenchina</taxon>
        <taxon>Tylenchomorpha</taxon>
        <taxon>Sphaerularioidea</taxon>
        <taxon>Anguinidae</taxon>
        <taxon>Anguininae</taxon>
        <taxon>Ditylenchus</taxon>
    </lineage>
</organism>